<dbReference type="EMBL" id="CP106879">
    <property type="protein sequence ID" value="UYC80549.1"/>
    <property type="molecule type" value="Genomic_DNA"/>
</dbReference>
<accession>A0A9Q9P7G6</accession>
<name>A0A9Q9P7G6_9MICO</name>
<feature type="transmembrane region" description="Helical" evidence="1">
    <location>
        <begin position="30"/>
        <end position="52"/>
    </location>
</feature>
<feature type="transmembrane region" description="Helical" evidence="1">
    <location>
        <begin position="101"/>
        <end position="120"/>
    </location>
</feature>
<feature type="transmembrane region" description="Helical" evidence="1">
    <location>
        <begin position="126"/>
        <end position="149"/>
    </location>
</feature>
<protein>
    <recommendedName>
        <fullName evidence="4">Transmembrane protein</fullName>
    </recommendedName>
</protein>
<feature type="transmembrane region" description="Helical" evidence="1">
    <location>
        <begin position="7"/>
        <end position="24"/>
    </location>
</feature>
<dbReference type="KEGG" id="cpoi:OE229_15745"/>
<keyword evidence="1" id="KW-1133">Transmembrane helix</keyword>
<gene>
    <name evidence="2" type="ORF">OE229_15745</name>
</gene>
<organism evidence="2 3">
    <name type="scientific">Curtobacterium poinsettiae</name>
    <dbReference type="NCBI Taxonomy" id="159612"/>
    <lineage>
        <taxon>Bacteria</taxon>
        <taxon>Bacillati</taxon>
        <taxon>Actinomycetota</taxon>
        <taxon>Actinomycetes</taxon>
        <taxon>Micrococcales</taxon>
        <taxon>Microbacteriaceae</taxon>
        <taxon>Curtobacterium</taxon>
    </lineage>
</organism>
<sequence>MPVLLPVLFLFAGGLWFLIGMFVSPRDMSLLGRAIGAVFYAGAMTAFFGAWIGRARRRAGGATQLTDVQRGLKRGEVPEDADPATWSATVDEHHRQLRRNLWFGPVVFGVMIVLALWLALTSTPWWWFGVAFFVGFLLFSVITTPRALAKAEVVREELRRRATGR</sequence>
<evidence type="ECO:0008006" key="4">
    <source>
        <dbReference type="Google" id="ProtNLM"/>
    </source>
</evidence>
<dbReference type="SUPFAM" id="SSF103473">
    <property type="entry name" value="MFS general substrate transporter"/>
    <property type="match status" value="1"/>
</dbReference>
<evidence type="ECO:0000313" key="2">
    <source>
        <dbReference type="EMBL" id="UYC80549.1"/>
    </source>
</evidence>
<keyword evidence="1" id="KW-0472">Membrane</keyword>
<dbReference type="Proteomes" id="UP001062223">
    <property type="component" value="Chromosome"/>
</dbReference>
<evidence type="ECO:0000256" key="1">
    <source>
        <dbReference type="SAM" id="Phobius"/>
    </source>
</evidence>
<reference evidence="2" key="1">
    <citation type="submission" date="2022-09" db="EMBL/GenBank/DDBJ databases">
        <title>Taxonomy of Curtobacterium flaccumfaciens.</title>
        <authorList>
            <person name="Osdaghi E."/>
            <person name="Taghavi S.M."/>
            <person name="Hamidizade M."/>
            <person name="Abachi H."/>
            <person name="Fazliarab A."/>
            <person name="Baeyen S."/>
            <person name="Portier P."/>
            <person name="Van Vaerenbergh J."/>
            <person name="Jacques M.-A."/>
        </authorList>
    </citation>
    <scope>NUCLEOTIDE SEQUENCE</scope>
    <source>
        <strain evidence="2">AGQB46</strain>
    </source>
</reference>
<dbReference type="AlphaFoldDB" id="A0A9Q9P7G6"/>
<proteinExistence type="predicted"/>
<dbReference type="RefSeq" id="WP_262138797.1">
    <property type="nucleotide sequence ID" value="NZ_CP106879.1"/>
</dbReference>
<keyword evidence="1" id="KW-0812">Transmembrane</keyword>
<evidence type="ECO:0000313" key="3">
    <source>
        <dbReference type="Proteomes" id="UP001062223"/>
    </source>
</evidence>
<dbReference type="InterPro" id="IPR036259">
    <property type="entry name" value="MFS_trans_sf"/>
</dbReference>